<comment type="caution">
    <text evidence="2">The sequence shown here is derived from an EMBL/GenBank/DDBJ whole genome shotgun (WGS) entry which is preliminary data.</text>
</comment>
<evidence type="ECO:0000313" key="3">
    <source>
        <dbReference type="Proteomes" id="UP000316292"/>
    </source>
</evidence>
<dbReference type="PROSITE" id="PS51819">
    <property type="entry name" value="VOC"/>
    <property type="match status" value="1"/>
</dbReference>
<protein>
    <submittedName>
        <fullName evidence="2">VOC family protein</fullName>
    </submittedName>
</protein>
<feature type="domain" description="VOC" evidence="1">
    <location>
        <begin position="4"/>
        <end position="137"/>
    </location>
</feature>
<evidence type="ECO:0000313" key="2">
    <source>
        <dbReference type="EMBL" id="TMQ46907.1"/>
    </source>
</evidence>
<proteinExistence type="predicted"/>
<accession>A0A538S697</accession>
<dbReference type="AlphaFoldDB" id="A0A538S697"/>
<dbReference type="Pfam" id="PF13468">
    <property type="entry name" value="Glyoxalase_3"/>
    <property type="match status" value="1"/>
</dbReference>
<feature type="non-terminal residue" evidence="2">
    <location>
        <position position="197"/>
    </location>
</feature>
<dbReference type="EMBL" id="VBOR01000139">
    <property type="protein sequence ID" value="TMQ46907.1"/>
    <property type="molecule type" value="Genomic_DNA"/>
</dbReference>
<dbReference type="InterPro" id="IPR029068">
    <property type="entry name" value="Glyas_Bleomycin-R_OHBP_Dase"/>
</dbReference>
<name>A0A538S697_UNCEI</name>
<organism evidence="2 3">
    <name type="scientific">Eiseniibacteriota bacterium</name>
    <dbReference type="NCBI Taxonomy" id="2212470"/>
    <lineage>
        <taxon>Bacteria</taxon>
        <taxon>Candidatus Eiseniibacteriota</taxon>
    </lineage>
</organism>
<dbReference type="InterPro" id="IPR025870">
    <property type="entry name" value="Glyoxalase-like_dom"/>
</dbReference>
<evidence type="ECO:0000259" key="1">
    <source>
        <dbReference type="PROSITE" id="PS51819"/>
    </source>
</evidence>
<dbReference type="Gene3D" id="3.10.180.10">
    <property type="entry name" value="2,3-Dihydroxybiphenyl 1,2-Dioxygenase, domain 1"/>
    <property type="match status" value="1"/>
</dbReference>
<reference evidence="2 3" key="1">
    <citation type="journal article" date="2019" name="Nat. Microbiol.">
        <title>Mediterranean grassland soil C-N compound turnover is dependent on rainfall and depth, and is mediated by genomically divergent microorganisms.</title>
        <authorList>
            <person name="Diamond S."/>
            <person name="Andeer P.F."/>
            <person name="Li Z."/>
            <person name="Crits-Christoph A."/>
            <person name="Burstein D."/>
            <person name="Anantharaman K."/>
            <person name="Lane K.R."/>
            <person name="Thomas B.C."/>
            <person name="Pan C."/>
            <person name="Northen T.R."/>
            <person name="Banfield J.F."/>
        </authorList>
    </citation>
    <scope>NUCLEOTIDE SEQUENCE [LARGE SCALE GENOMIC DNA]</scope>
    <source>
        <strain evidence="2">WS_1</strain>
    </source>
</reference>
<dbReference type="SUPFAM" id="SSF54593">
    <property type="entry name" value="Glyoxalase/Bleomycin resistance protein/Dihydroxybiphenyl dioxygenase"/>
    <property type="match status" value="1"/>
</dbReference>
<dbReference type="PANTHER" id="PTHR40265:SF1">
    <property type="entry name" value="GLYOXALASE-LIKE DOMAIN-CONTAINING PROTEIN"/>
    <property type="match status" value="1"/>
</dbReference>
<dbReference type="PANTHER" id="PTHR40265">
    <property type="entry name" value="BLL2707 PROTEIN"/>
    <property type="match status" value="1"/>
</dbReference>
<dbReference type="Proteomes" id="UP000316292">
    <property type="component" value="Unassembled WGS sequence"/>
</dbReference>
<dbReference type="InterPro" id="IPR037523">
    <property type="entry name" value="VOC_core"/>
</dbReference>
<gene>
    <name evidence="2" type="ORF">E6K71_11405</name>
</gene>
<sequence>MITAIDHIIVAVPDLDAAVRSYRGLGFTVVPGGRHPVGTHNALISFADDSYVELIAFYENNPDHRWWAPLQKGGGLVDFCLQTDDLIADTQRFRKAGVQIDDPKGQSRMRPDGYLLRWVFSLSAGTHRGVAPFLIRDETPREERVPRERAHPNGVTGIASVTVAVDDVPVVRGWYEKALGTPAQEIQRDDVDGMGIR</sequence>